<protein>
    <submittedName>
        <fullName evidence="1">Uncharacterized protein</fullName>
    </submittedName>
</protein>
<name>A0A0F9M857_9ZZZZ</name>
<dbReference type="EMBL" id="LAZR01005015">
    <property type="protein sequence ID" value="KKN03630.1"/>
    <property type="molecule type" value="Genomic_DNA"/>
</dbReference>
<reference evidence="1" key="1">
    <citation type="journal article" date="2015" name="Nature">
        <title>Complex archaea that bridge the gap between prokaryotes and eukaryotes.</title>
        <authorList>
            <person name="Spang A."/>
            <person name="Saw J.H."/>
            <person name="Jorgensen S.L."/>
            <person name="Zaremba-Niedzwiedzka K."/>
            <person name="Martijn J."/>
            <person name="Lind A.E."/>
            <person name="van Eijk R."/>
            <person name="Schleper C."/>
            <person name="Guy L."/>
            <person name="Ettema T.J."/>
        </authorList>
    </citation>
    <scope>NUCLEOTIDE SEQUENCE</scope>
</reference>
<comment type="caution">
    <text evidence="1">The sequence shown here is derived from an EMBL/GenBank/DDBJ whole genome shotgun (WGS) entry which is preliminary data.</text>
</comment>
<dbReference type="AlphaFoldDB" id="A0A0F9M857"/>
<proteinExistence type="predicted"/>
<organism evidence="1">
    <name type="scientific">marine sediment metagenome</name>
    <dbReference type="NCBI Taxonomy" id="412755"/>
    <lineage>
        <taxon>unclassified sequences</taxon>
        <taxon>metagenomes</taxon>
        <taxon>ecological metagenomes</taxon>
    </lineage>
</organism>
<gene>
    <name evidence="1" type="ORF">LCGC14_1105860</name>
</gene>
<accession>A0A0F9M857</accession>
<sequence>MAKLDKLPSQEIIDGFKGVLDFYLWMGIPVCRAWPIYRPHEPSAAERAAQERFSYINKLATTVDPLIRQAFVDMAIGTSFTWKDLYVKAYLSGLDIHVD</sequence>
<evidence type="ECO:0000313" key="1">
    <source>
        <dbReference type="EMBL" id="KKN03630.1"/>
    </source>
</evidence>